<name>A0A5M3N4V4_CONPW</name>
<dbReference type="PANTHER" id="PTHR46370:SF1">
    <property type="entry name" value="GPALPP MOTIFS-CONTAINING PROTEIN 1"/>
    <property type="match status" value="1"/>
</dbReference>
<dbReference type="InterPro" id="IPR046331">
    <property type="entry name" value="GPAM1-like"/>
</dbReference>
<feature type="compositionally biased region" description="Polar residues" evidence="1">
    <location>
        <begin position="201"/>
        <end position="217"/>
    </location>
</feature>
<dbReference type="GeneID" id="19204445"/>
<feature type="compositionally biased region" description="Basic and acidic residues" evidence="1">
    <location>
        <begin position="220"/>
        <end position="233"/>
    </location>
</feature>
<feature type="compositionally biased region" description="Low complexity" evidence="1">
    <location>
        <begin position="90"/>
        <end position="106"/>
    </location>
</feature>
<dbReference type="AlphaFoldDB" id="A0A5M3N4V4"/>
<sequence length="339" mass="36770">MSSIGPQIPSHCLPTVSKEESNDAESDDGSYGPAPPTSIGPQIPQHLPASTSSGKAADEQEQEESDDDGYAPALPPDLVATRKAGPSSPPLKSSAPSVPTAATSSDTSRRPVGPSFPSSYDDDSDDDIGPKPLPAYVGPAREKSGVEEFLEREERIRKKREEEKNPKEKKLQRDEWMLVPPKAGDLLSSLDPTRMKARQFAKSSGPSARDTGSSLWTETPAERQQRIADEVAGRKRPAANAEPESHDDDESRKRRRRDAEIRRGVEEHTRKARGSALVDAHASSQSSKPDDGEPPVIWDHARDMSLGGRLMDDSTRKKMLQDAKSLGDRFSGGKSGGYL</sequence>
<organism evidence="3 4">
    <name type="scientific">Coniophora puteana (strain RWD-64-598)</name>
    <name type="common">Brown rot fungus</name>
    <dbReference type="NCBI Taxonomy" id="741705"/>
    <lineage>
        <taxon>Eukaryota</taxon>
        <taxon>Fungi</taxon>
        <taxon>Dikarya</taxon>
        <taxon>Basidiomycota</taxon>
        <taxon>Agaricomycotina</taxon>
        <taxon>Agaricomycetes</taxon>
        <taxon>Agaricomycetidae</taxon>
        <taxon>Boletales</taxon>
        <taxon>Coniophorineae</taxon>
        <taxon>Coniophoraceae</taxon>
        <taxon>Coniophora</taxon>
    </lineage>
</organism>
<dbReference type="Proteomes" id="UP000053558">
    <property type="component" value="Unassembled WGS sequence"/>
</dbReference>
<reference evidence="4" key="1">
    <citation type="journal article" date="2012" name="Science">
        <title>The Paleozoic origin of enzymatic lignin decomposition reconstructed from 31 fungal genomes.</title>
        <authorList>
            <person name="Floudas D."/>
            <person name="Binder M."/>
            <person name="Riley R."/>
            <person name="Barry K."/>
            <person name="Blanchette R.A."/>
            <person name="Henrissat B."/>
            <person name="Martinez A.T."/>
            <person name="Otillar R."/>
            <person name="Spatafora J.W."/>
            <person name="Yadav J.S."/>
            <person name="Aerts A."/>
            <person name="Benoit I."/>
            <person name="Boyd A."/>
            <person name="Carlson A."/>
            <person name="Copeland A."/>
            <person name="Coutinho P.M."/>
            <person name="de Vries R.P."/>
            <person name="Ferreira P."/>
            <person name="Findley K."/>
            <person name="Foster B."/>
            <person name="Gaskell J."/>
            <person name="Glotzer D."/>
            <person name="Gorecki P."/>
            <person name="Heitman J."/>
            <person name="Hesse C."/>
            <person name="Hori C."/>
            <person name="Igarashi K."/>
            <person name="Jurgens J.A."/>
            <person name="Kallen N."/>
            <person name="Kersten P."/>
            <person name="Kohler A."/>
            <person name="Kuees U."/>
            <person name="Kumar T.K.A."/>
            <person name="Kuo A."/>
            <person name="LaButti K."/>
            <person name="Larrondo L.F."/>
            <person name="Lindquist E."/>
            <person name="Ling A."/>
            <person name="Lombard V."/>
            <person name="Lucas S."/>
            <person name="Lundell T."/>
            <person name="Martin R."/>
            <person name="McLaughlin D.J."/>
            <person name="Morgenstern I."/>
            <person name="Morin E."/>
            <person name="Murat C."/>
            <person name="Nagy L.G."/>
            <person name="Nolan M."/>
            <person name="Ohm R.A."/>
            <person name="Patyshakuliyeva A."/>
            <person name="Rokas A."/>
            <person name="Ruiz-Duenas F.J."/>
            <person name="Sabat G."/>
            <person name="Salamov A."/>
            <person name="Samejima M."/>
            <person name="Schmutz J."/>
            <person name="Slot J.C."/>
            <person name="St John F."/>
            <person name="Stenlid J."/>
            <person name="Sun H."/>
            <person name="Sun S."/>
            <person name="Syed K."/>
            <person name="Tsang A."/>
            <person name="Wiebenga A."/>
            <person name="Young D."/>
            <person name="Pisabarro A."/>
            <person name="Eastwood D.C."/>
            <person name="Martin F."/>
            <person name="Cullen D."/>
            <person name="Grigoriev I.V."/>
            <person name="Hibbett D.S."/>
        </authorList>
    </citation>
    <scope>NUCLEOTIDE SEQUENCE [LARGE SCALE GENOMIC DNA]</scope>
    <source>
        <strain evidence="4">RWD-64-598 SS2</strain>
    </source>
</reference>
<evidence type="ECO:0000256" key="1">
    <source>
        <dbReference type="SAM" id="MobiDB-lite"/>
    </source>
</evidence>
<feature type="domain" description="DUF3752" evidence="2">
    <location>
        <begin position="180"/>
        <end position="331"/>
    </location>
</feature>
<proteinExistence type="predicted"/>
<dbReference type="OMA" id="NKAADFG"/>
<dbReference type="Pfam" id="PF12572">
    <property type="entry name" value="DUF3752"/>
    <property type="match status" value="1"/>
</dbReference>
<evidence type="ECO:0000313" key="4">
    <source>
        <dbReference type="Proteomes" id="UP000053558"/>
    </source>
</evidence>
<feature type="compositionally biased region" description="Basic and acidic residues" evidence="1">
    <location>
        <begin position="310"/>
        <end position="327"/>
    </location>
</feature>
<accession>A0A5M3N4V4</accession>
<dbReference type="InterPro" id="IPR022226">
    <property type="entry name" value="DUF3752"/>
</dbReference>
<evidence type="ECO:0000259" key="2">
    <source>
        <dbReference type="Pfam" id="PF12572"/>
    </source>
</evidence>
<feature type="compositionally biased region" description="Basic and acidic residues" evidence="1">
    <location>
        <begin position="152"/>
        <end position="176"/>
    </location>
</feature>
<feature type="compositionally biased region" description="Basic and acidic residues" evidence="1">
    <location>
        <begin position="249"/>
        <end position="269"/>
    </location>
</feature>
<keyword evidence="4" id="KW-1185">Reference proteome</keyword>
<protein>
    <recommendedName>
        <fullName evidence="2">DUF3752 domain-containing protein</fullName>
    </recommendedName>
</protein>
<dbReference type="OrthoDB" id="73491at2759"/>
<feature type="region of interest" description="Disordered" evidence="1">
    <location>
        <begin position="1"/>
        <end position="339"/>
    </location>
</feature>
<dbReference type="RefSeq" id="XP_007763020.1">
    <property type="nucleotide sequence ID" value="XM_007764830.1"/>
</dbReference>
<dbReference type="PANTHER" id="PTHR46370">
    <property type="entry name" value="GPALPP MOTIFS-CONTAINING PROTEIN 1"/>
    <property type="match status" value="1"/>
</dbReference>
<dbReference type="KEGG" id="cput:CONPUDRAFT_160938"/>
<dbReference type="EMBL" id="JH711573">
    <property type="protein sequence ID" value="EIW86084.1"/>
    <property type="molecule type" value="Genomic_DNA"/>
</dbReference>
<evidence type="ECO:0000313" key="3">
    <source>
        <dbReference type="EMBL" id="EIW86084.1"/>
    </source>
</evidence>
<gene>
    <name evidence="3" type="ORF">CONPUDRAFT_160938</name>
</gene>
<feature type="compositionally biased region" description="Acidic residues" evidence="1">
    <location>
        <begin position="59"/>
        <end position="69"/>
    </location>
</feature>
<comment type="caution">
    <text evidence="3">The sequence shown here is derived from an EMBL/GenBank/DDBJ whole genome shotgun (WGS) entry which is preliminary data.</text>
</comment>